<dbReference type="InterPro" id="IPR011009">
    <property type="entry name" value="Kinase-like_dom_sf"/>
</dbReference>
<feature type="binding site" evidence="9">
    <location>
        <position position="106"/>
    </location>
    <ligand>
        <name>ATP</name>
        <dbReference type="ChEBI" id="CHEBI:30616"/>
    </ligand>
</feature>
<evidence type="ECO:0000256" key="1">
    <source>
        <dbReference type="ARBA" id="ARBA00012513"/>
    </source>
</evidence>
<dbReference type="EMBL" id="LAVV01006403">
    <property type="protein sequence ID" value="KNZ60118.1"/>
    <property type="molecule type" value="Genomic_DNA"/>
</dbReference>
<feature type="region of interest" description="Disordered" evidence="10">
    <location>
        <begin position="512"/>
        <end position="541"/>
    </location>
</feature>
<keyword evidence="5 12" id="KW-0418">Kinase</keyword>
<feature type="domain" description="Protein kinase" evidence="11">
    <location>
        <begin position="798"/>
        <end position="1061"/>
    </location>
</feature>
<feature type="region of interest" description="Disordered" evidence="10">
    <location>
        <begin position="750"/>
        <end position="771"/>
    </location>
</feature>
<evidence type="ECO:0000256" key="8">
    <source>
        <dbReference type="ARBA" id="ARBA00048679"/>
    </source>
</evidence>
<dbReference type="Gene3D" id="1.10.510.10">
    <property type="entry name" value="Transferase(Phosphotransferase) domain 1"/>
    <property type="match status" value="2"/>
</dbReference>
<dbReference type="FunFam" id="1.10.510.10:FF:000465">
    <property type="entry name" value="Non-specific serine/threonine protein kinase"/>
    <property type="match status" value="1"/>
</dbReference>
<feature type="binding site" evidence="9">
    <location>
        <position position="827"/>
    </location>
    <ligand>
        <name>ATP</name>
        <dbReference type="ChEBI" id="CHEBI:30616"/>
    </ligand>
</feature>
<reference evidence="12 13" key="1">
    <citation type="submission" date="2015-08" db="EMBL/GenBank/DDBJ databases">
        <title>Next Generation Sequencing and Analysis of the Genome of Puccinia sorghi L Schw, the Causal Agent of Maize Common Rust.</title>
        <authorList>
            <person name="Rochi L."/>
            <person name="Burguener G."/>
            <person name="Darino M."/>
            <person name="Turjanski A."/>
            <person name="Kreff E."/>
            <person name="Dieguez M.J."/>
            <person name="Sacco F."/>
        </authorList>
    </citation>
    <scope>NUCLEOTIDE SEQUENCE [LARGE SCALE GENOMIC DNA]</scope>
    <source>
        <strain evidence="12 13">RO10H11247</strain>
    </source>
</reference>
<accession>A0A0L6VH85</accession>
<dbReference type="GO" id="GO:0004674">
    <property type="term" value="F:protein serine/threonine kinase activity"/>
    <property type="evidence" value="ECO:0007669"/>
    <property type="project" value="UniProtKB-KW"/>
</dbReference>
<evidence type="ECO:0000259" key="11">
    <source>
        <dbReference type="PROSITE" id="PS50011"/>
    </source>
</evidence>
<dbReference type="STRING" id="27349.A0A0L6VH85"/>
<dbReference type="Proteomes" id="UP000037035">
    <property type="component" value="Unassembled WGS sequence"/>
</dbReference>
<evidence type="ECO:0000256" key="5">
    <source>
        <dbReference type="ARBA" id="ARBA00022777"/>
    </source>
</evidence>
<dbReference type="VEuPathDB" id="FungiDB:VP01_1609g12"/>
<dbReference type="PROSITE" id="PS50011">
    <property type="entry name" value="PROTEIN_KINASE_DOM"/>
    <property type="match status" value="2"/>
</dbReference>
<dbReference type="OrthoDB" id="2499374at2759"/>
<evidence type="ECO:0000256" key="6">
    <source>
        <dbReference type="ARBA" id="ARBA00022840"/>
    </source>
</evidence>
<keyword evidence="3" id="KW-0808">Transferase</keyword>
<comment type="caution">
    <text evidence="12">The sequence shown here is derived from an EMBL/GenBank/DDBJ whole genome shotgun (WGS) entry which is preliminary data.</text>
</comment>
<keyword evidence="2 12" id="KW-0723">Serine/threonine-protein kinase</keyword>
<evidence type="ECO:0000313" key="13">
    <source>
        <dbReference type="Proteomes" id="UP000037035"/>
    </source>
</evidence>
<dbReference type="InterPro" id="IPR000719">
    <property type="entry name" value="Prot_kinase_dom"/>
</dbReference>
<dbReference type="SMART" id="SM00220">
    <property type="entry name" value="S_TKc"/>
    <property type="match status" value="2"/>
</dbReference>
<dbReference type="PANTHER" id="PTHR24356">
    <property type="entry name" value="SERINE/THREONINE-PROTEIN KINASE"/>
    <property type="match status" value="1"/>
</dbReference>
<evidence type="ECO:0000256" key="9">
    <source>
        <dbReference type="PROSITE-ProRule" id="PRU10141"/>
    </source>
</evidence>
<dbReference type="Pfam" id="PF00069">
    <property type="entry name" value="Pkinase"/>
    <property type="match status" value="2"/>
</dbReference>
<evidence type="ECO:0000313" key="12">
    <source>
        <dbReference type="EMBL" id="KNZ60118.1"/>
    </source>
</evidence>
<dbReference type="AlphaFoldDB" id="A0A0L6VH85"/>
<keyword evidence="6 9" id="KW-0067">ATP-binding</keyword>
<organism evidence="12 13">
    <name type="scientific">Puccinia sorghi</name>
    <dbReference type="NCBI Taxonomy" id="27349"/>
    <lineage>
        <taxon>Eukaryota</taxon>
        <taxon>Fungi</taxon>
        <taxon>Dikarya</taxon>
        <taxon>Basidiomycota</taxon>
        <taxon>Pucciniomycotina</taxon>
        <taxon>Pucciniomycetes</taxon>
        <taxon>Pucciniales</taxon>
        <taxon>Pucciniaceae</taxon>
        <taxon>Puccinia</taxon>
    </lineage>
</organism>
<evidence type="ECO:0000256" key="4">
    <source>
        <dbReference type="ARBA" id="ARBA00022741"/>
    </source>
</evidence>
<comment type="catalytic activity">
    <reaction evidence="8">
        <text>L-seryl-[protein] + ATP = O-phospho-L-seryl-[protein] + ADP + H(+)</text>
        <dbReference type="Rhea" id="RHEA:17989"/>
        <dbReference type="Rhea" id="RHEA-COMP:9863"/>
        <dbReference type="Rhea" id="RHEA-COMP:11604"/>
        <dbReference type="ChEBI" id="CHEBI:15378"/>
        <dbReference type="ChEBI" id="CHEBI:29999"/>
        <dbReference type="ChEBI" id="CHEBI:30616"/>
        <dbReference type="ChEBI" id="CHEBI:83421"/>
        <dbReference type="ChEBI" id="CHEBI:456216"/>
        <dbReference type="EC" id="2.7.11.1"/>
    </reaction>
</comment>
<dbReference type="InterPro" id="IPR008271">
    <property type="entry name" value="Ser/Thr_kinase_AS"/>
</dbReference>
<evidence type="ECO:0000256" key="7">
    <source>
        <dbReference type="ARBA" id="ARBA00047899"/>
    </source>
</evidence>
<dbReference type="PROSITE" id="PS00107">
    <property type="entry name" value="PROTEIN_KINASE_ATP"/>
    <property type="match status" value="2"/>
</dbReference>
<gene>
    <name evidence="12" type="ORF">VP01_1609g12</name>
</gene>
<dbReference type="SUPFAM" id="SSF56112">
    <property type="entry name" value="Protein kinase-like (PK-like)"/>
    <property type="match status" value="2"/>
</dbReference>
<proteinExistence type="predicted"/>
<feature type="region of interest" description="Disordered" evidence="10">
    <location>
        <begin position="38"/>
        <end position="71"/>
    </location>
</feature>
<name>A0A0L6VH85_9BASI</name>
<dbReference type="PANTHER" id="PTHR24356:SF425">
    <property type="entry name" value="NON-SPECIFIC SERINE_THREONINE PROTEIN KINASE"/>
    <property type="match status" value="1"/>
</dbReference>
<dbReference type="CDD" id="cd05123">
    <property type="entry name" value="STKc_AGC"/>
    <property type="match status" value="1"/>
</dbReference>
<dbReference type="PROSITE" id="PS00108">
    <property type="entry name" value="PROTEIN_KINASE_ST"/>
    <property type="match status" value="2"/>
</dbReference>
<evidence type="ECO:0000256" key="2">
    <source>
        <dbReference type="ARBA" id="ARBA00022527"/>
    </source>
</evidence>
<dbReference type="GO" id="GO:0035556">
    <property type="term" value="P:intracellular signal transduction"/>
    <property type="evidence" value="ECO:0007669"/>
    <property type="project" value="TreeGrafter"/>
</dbReference>
<dbReference type="InterPro" id="IPR045270">
    <property type="entry name" value="STKc_AGC"/>
</dbReference>
<dbReference type="InterPro" id="IPR050236">
    <property type="entry name" value="Ser_Thr_kinase_AGC"/>
</dbReference>
<keyword evidence="4 9" id="KW-0547">Nucleotide-binding</keyword>
<dbReference type="EC" id="2.7.11.1" evidence="1"/>
<comment type="catalytic activity">
    <reaction evidence="7">
        <text>L-threonyl-[protein] + ATP = O-phospho-L-threonyl-[protein] + ADP + H(+)</text>
        <dbReference type="Rhea" id="RHEA:46608"/>
        <dbReference type="Rhea" id="RHEA-COMP:11060"/>
        <dbReference type="Rhea" id="RHEA-COMP:11605"/>
        <dbReference type="ChEBI" id="CHEBI:15378"/>
        <dbReference type="ChEBI" id="CHEBI:30013"/>
        <dbReference type="ChEBI" id="CHEBI:30616"/>
        <dbReference type="ChEBI" id="CHEBI:61977"/>
        <dbReference type="ChEBI" id="CHEBI:456216"/>
        <dbReference type="EC" id="2.7.11.1"/>
    </reaction>
</comment>
<dbReference type="InterPro" id="IPR017441">
    <property type="entry name" value="Protein_kinase_ATP_BS"/>
</dbReference>
<keyword evidence="13" id="KW-1185">Reference proteome</keyword>
<sequence>MHSSSPQHEAPQAGDAAQWGIAKQTIYMSAAAGRSADFIDFEDSDEEQGGPAERPEAVRGESSAGHEQPAHPALSDFQFTRKLGRGTWGNVYVARRRIDGHPCAVKVMSKRNCAISSLYDTLRKEAHILASLNHPFIVKIEAAFQTRDFLFIGLELALGGTFNDLLESVAPMSPDFAKGYVCQIILALDYLHERGIVHGDLKPENLLMTSRGYMKLADFGLARRLEASSDSQPNTLFGTPFYMAPEMIDGSSCGPSIDWWALGVILYQALFARYPFDLERLPHSHHKFSRGSSHDQNRIKLIISAGKYRIPYPIEFGCLSFLKRLLSRSAARREVLNRLRIMDEYVYFLGIDWGHLLAEKYTAPYLPDHPHHLLAPTNADFSLKYQSQTIPAPHIPDSFPGLFNDFYYLPPNAPWASGAVLFFCCMLDDPWLLQLLRGSQVMYGSVGGRLTYLSLSDGPVPTCEDLWTRSLAFLLRIVGPHIFMYVYLRGSTTHACWTRGVKTACRVGGDGGEREGVSRQGDAVSQPGPLFPRQQDGNKSLAQKPTVITNIRPVDVDLRVAFQTVSFFVRPSSMCYAPPPPPLNLSVTSSFVLGLFCKSSTFSCLPTFLSLKGFTYLETLNLPLIRELPNQSNDTTFFASAMHSTRFQQSFHPLGAGTKSRPPLPLVTSETTMGLRATGSRVILALPVRAPHLQCLHLQAPPFQVTFPPVKITNRSISTNTLTPAMDIDPTLINHPIGDAAGRPAFAETPSPLATERWPSEPDSLYDGQGSHLDEDEEEILRSTSPVPYPPHPNLSEYQFSKVIGEGSFGNVYLAHRRQDGHPCAVKVMAKADCAISSRVKCEAQILALLDHPFVIRIEAAFQNNDFLFIALQFVSNGTFYDYLEAYAPMSNTQAQFYICQLVVALDYIHSKDIVHGDVKPGNILVSESGYLKLADFGLAQDISQGDSMPHACFGTPYYMAPEMILATVFGPCNDWWALGVIMYQCMFARFPFDVERAPNEPQRFYRDDLNKVKLLIITGKYEIPHAIDQHAMGLMRRLLSQSPERRNVTGPHLLAVHPAYFRGVNLAQLVQRVFIPPLRPPRPPLNPYAYRTRGAALDHARKYKDREEVRPRDPYGGFFNHFHYLKSPWVANKEGQQPFPIPPTDDMKD</sequence>
<evidence type="ECO:0000256" key="3">
    <source>
        <dbReference type="ARBA" id="ARBA00022679"/>
    </source>
</evidence>
<feature type="compositionally biased region" description="Acidic residues" evidence="10">
    <location>
        <begin position="39"/>
        <end position="48"/>
    </location>
</feature>
<dbReference type="FunFam" id="1.10.510.10:FF:000982">
    <property type="entry name" value="AGC protein kinase"/>
    <property type="match status" value="1"/>
</dbReference>
<feature type="domain" description="Protein kinase" evidence="11">
    <location>
        <begin position="77"/>
        <end position="348"/>
    </location>
</feature>
<evidence type="ECO:0000256" key="10">
    <source>
        <dbReference type="SAM" id="MobiDB-lite"/>
    </source>
</evidence>
<protein>
    <recommendedName>
        <fullName evidence="1">non-specific serine/threonine protein kinase</fullName>
        <ecNumber evidence="1">2.7.11.1</ecNumber>
    </recommendedName>
</protein>
<dbReference type="GO" id="GO:0005524">
    <property type="term" value="F:ATP binding"/>
    <property type="evidence" value="ECO:0007669"/>
    <property type="project" value="UniProtKB-UniRule"/>
</dbReference>